<sequence>MGSLRPVSVQAERHLLRWRTWRGRPVATRYLDLLAVAIQAKGYRCIKLYEAADLPARPPVLWVFAFAPDNHVRVAVTVCAVAEGWGYHQAGRGRHGYLAPCGDAKYAADQVDGLLKHRMYPATW</sequence>
<name>A0A4R4MW23_9ACTN</name>
<comment type="caution">
    <text evidence="1">The sequence shown here is derived from an EMBL/GenBank/DDBJ whole genome shotgun (WGS) entry which is preliminary data.</text>
</comment>
<organism evidence="1 2">
    <name type="scientific">Actinomadura bangladeshensis</name>
    <dbReference type="NCBI Taxonomy" id="453573"/>
    <lineage>
        <taxon>Bacteria</taxon>
        <taxon>Bacillati</taxon>
        <taxon>Actinomycetota</taxon>
        <taxon>Actinomycetes</taxon>
        <taxon>Streptosporangiales</taxon>
        <taxon>Thermomonosporaceae</taxon>
        <taxon>Actinomadura</taxon>
    </lineage>
</organism>
<gene>
    <name evidence="1" type="ORF">E1284_40715</name>
</gene>
<dbReference type="AlphaFoldDB" id="A0A4R4MW23"/>
<protein>
    <submittedName>
        <fullName evidence="1">Uncharacterized protein</fullName>
    </submittedName>
</protein>
<keyword evidence="2" id="KW-1185">Reference proteome</keyword>
<accession>A0A4R4MW23</accession>
<reference evidence="1 2" key="1">
    <citation type="submission" date="2019-03" db="EMBL/GenBank/DDBJ databases">
        <title>Draft genome sequences of novel Actinobacteria.</title>
        <authorList>
            <person name="Sahin N."/>
            <person name="Ay H."/>
            <person name="Saygin H."/>
        </authorList>
    </citation>
    <scope>NUCLEOTIDE SEQUENCE [LARGE SCALE GENOMIC DNA]</scope>
    <source>
        <strain evidence="1 2">DSM 45347</strain>
    </source>
</reference>
<dbReference type="RefSeq" id="WP_131945438.1">
    <property type="nucleotide sequence ID" value="NZ_BAAAMX010000035.1"/>
</dbReference>
<dbReference type="OrthoDB" id="3475100at2"/>
<dbReference type="Proteomes" id="UP000295431">
    <property type="component" value="Unassembled WGS sequence"/>
</dbReference>
<evidence type="ECO:0000313" key="2">
    <source>
        <dbReference type="Proteomes" id="UP000295431"/>
    </source>
</evidence>
<dbReference type="EMBL" id="SMJW01000542">
    <property type="protein sequence ID" value="TDC00461.1"/>
    <property type="molecule type" value="Genomic_DNA"/>
</dbReference>
<proteinExistence type="predicted"/>
<evidence type="ECO:0000313" key="1">
    <source>
        <dbReference type="EMBL" id="TDC00461.1"/>
    </source>
</evidence>